<organism evidence="1 2">
    <name type="scientific">Cystoisospora suis</name>
    <dbReference type="NCBI Taxonomy" id="483139"/>
    <lineage>
        <taxon>Eukaryota</taxon>
        <taxon>Sar</taxon>
        <taxon>Alveolata</taxon>
        <taxon>Apicomplexa</taxon>
        <taxon>Conoidasida</taxon>
        <taxon>Coccidia</taxon>
        <taxon>Eucoccidiorida</taxon>
        <taxon>Eimeriorina</taxon>
        <taxon>Sarcocystidae</taxon>
        <taxon>Cystoisospora</taxon>
    </lineage>
</organism>
<proteinExistence type="predicted"/>
<evidence type="ECO:0000313" key="2">
    <source>
        <dbReference type="Proteomes" id="UP000221165"/>
    </source>
</evidence>
<dbReference type="VEuPathDB" id="ToxoDB:CSUI_006679"/>
<sequence length="76" mass="8954">MNGSITLFSEEESVRKERQRQKKNVFGDLKKFLSKNVMRIPSRSAARRRCTYTSSNFVFFSLFCMHVAEEQLESLQ</sequence>
<dbReference type="EMBL" id="MIGC01003413">
    <property type="protein sequence ID" value="PHJ19496.1"/>
    <property type="molecule type" value="Genomic_DNA"/>
</dbReference>
<name>A0A2C6KTN7_9APIC</name>
<accession>A0A2C6KTN7</accession>
<gene>
    <name evidence="1" type="ORF">CSUI_006679</name>
</gene>
<dbReference type="Proteomes" id="UP000221165">
    <property type="component" value="Unassembled WGS sequence"/>
</dbReference>
<reference evidence="1 2" key="1">
    <citation type="journal article" date="2017" name="Int. J. Parasitol.">
        <title>The genome of the protozoan parasite Cystoisospora suis and a reverse vaccinology approach to identify vaccine candidates.</title>
        <authorList>
            <person name="Palmieri N."/>
            <person name="Shrestha A."/>
            <person name="Ruttkowski B."/>
            <person name="Beck T."/>
            <person name="Vogl C."/>
            <person name="Tomley F."/>
            <person name="Blake D.P."/>
            <person name="Joachim A."/>
        </authorList>
    </citation>
    <scope>NUCLEOTIDE SEQUENCE [LARGE SCALE GENOMIC DNA]</scope>
    <source>
        <strain evidence="1 2">Wien I</strain>
    </source>
</reference>
<dbReference type="AlphaFoldDB" id="A0A2C6KTN7"/>
<protein>
    <submittedName>
        <fullName evidence="1">Uncharacterized protein</fullName>
    </submittedName>
</protein>
<evidence type="ECO:0000313" key="1">
    <source>
        <dbReference type="EMBL" id="PHJ19496.1"/>
    </source>
</evidence>
<keyword evidence="2" id="KW-1185">Reference proteome</keyword>
<dbReference type="GeneID" id="94430044"/>
<dbReference type="RefSeq" id="XP_067921195.1">
    <property type="nucleotide sequence ID" value="XM_068066833.1"/>
</dbReference>
<comment type="caution">
    <text evidence="1">The sequence shown here is derived from an EMBL/GenBank/DDBJ whole genome shotgun (WGS) entry which is preliminary data.</text>
</comment>